<name>A0AAU8CA63_9RHOB</name>
<proteinExistence type="predicted"/>
<dbReference type="PANTHER" id="PTHR21485">
    <property type="entry name" value="HAD SUPERFAMILY MEMBERS CMAS AND KDSC"/>
    <property type="match status" value="1"/>
</dbReference>
<dbReference type="PANTHER" id="PTHR21485:SF6">
    <property type="entry name" value="N-ACYLNEURAMINATE CYTIDYLYLTRANSFERASE-RELATED"/>
    <property type="match status" value="1"/>
</dbReference>
<dbReference type="InterPro" id="IPR003329">
    <property type="entry name" value="Cytidylyl_trans"/>
</dbReference>
<accession>A0AAU8CA63</accession>
<sequence>MTHSLAPLALALIPVRAGSKGLPGKNVRPFAGRPLYEHAVQQGCTVADRCIVSTDIADIIASGGPPGCDVRVRPANLAGDTAPMDAVITDAIVDAGLEAGTMVLLQATSPLRRNADIAAAVALYRTGAHNLVMSVSRTDPGPLKYGFMTDGTFCPVSGSRFCFANRQALPPLFRPNGAVYVFDIAWFLCNGSLATDRIGAVEMDASVSLDVDTLADFERAEALYLSSQARDKPETTG</sequence>
<reference evidence="1" key="2">
    <citation type="submission" date="2024-06" db="EMBL/GenBank/DDBJ databases">
        <authorList>
            <person name="Deng Y."/>
        </authorList>
    </citation>
    <scope>NUCLEOTIDE SEQUENCE</scope>
    <source>
        <strain evidence="1">TCYB15</strain>
        <plasmid evidence="1">pZYJ04</plasmid>
    </source>
</reference>
<dbReference type="CDD" id="cd02513">
    <property type="entry name" value="CMP-NeuAc_Synthase"/>
    <property type="match status" value="1"/>
</dbReference>
<reference evidence="1" key="1">
    <citation type="journal article" date="2020" name="Int. J. Syst. Evol. Microbiol.">
        <title>Notification of changes in taxonomic opinion previously published outside the IJSEM.</title>
        <authorList>
            <person name="Oren A."/>
            <person name="Garrity G."/>
        </authorList>
    </citation>
    <scope>NUCLEOTIDE SEQUENCE</scope>
    <source>
        <strain evidence="1">TCYB15</strain>
    </source>
</reference>
<geneLocation type="plasmid" evidence="1">
    <name>pZYJ04</name>
</geneLocation>
<dbReference type="InterPro" id="IPR029044">
    <property type="entry name" value="Nucleotide-diphossugar_trans"/>
</dbReference>
<gene>
    <name evidence="1" type="ORF">ABM428_17395</name>
</gene>
<keyword evidence="1" id="KW-0808">Transferase</keyword>
<dbReference type="SUPFAM" id="SSF53448">
    <property type="entry name" value="Nucleotide-diphospho-sugar transferases"/>
    <property type="match status" value="1"/>
</dbReference>
<organism evidence="1">
    <name type="scientific">Sulfitobacter sp. TCYB15</name>
    <dbReference type="NCBI Taxonomy" id="3229275"/>
    <lineage>
        <taxon>Bacteria</taxon>
        <taxon>Pseudomonadati</taxon>
        <taxon>Pseudomonadota</taxon>
        <taxon>Alphaproteobacteria</taxon>
        <taxon>Rhodobacterales</taxon>
        <taxon>Roseobacteraceae</taxon>
        <taxon>Sulfitobacter</taxon>
    </lineage>
</organism>
<dbReference type="Gene3D" id="3.90.550.10">
    <property type="entry name" value="Spore Coat Polysaccharide Biosynthesis Protein SpsA, Chain A"/>
    <property type="match status" value="1"/>
</dbReference>
<dbReference type="AlphaFoldDB" id="A0AAU8CA63"/>
<dbReference type="Pfam" id="PF02348">
    <property type="entry name" value="CTP_transf_3"/>
    <property type="match status" value="1"/>
</dbReference>
<dbReference type="KEGG" id="suly:ABM428_17395"/>
<keyword evidence="1" id="KW-0548">Nucleotidyltransferase</keyword>
<dbReference type="RefSeq" id="WP_353628707.1">
    <property type="nucleotide sequence ID" value="NZ_CP159197.1"/>
</dbReference>
<dbReference type="EC" id="2.7.7.-" evidence="1"/>
<dbReference type="InterPro" id="IPR050793">
    <property type="entry name" value="CMP-NeuNAc_synthase"/>
</dbReference>
<protein>
    <submittedName>
        <fullName evidence="1">Acylneuraminate cytidylyltransferase family protein</fullName>
        <ecNumber evidence="1">2.7.7.-</ecNumber>
    </submittedName>
</protein>
<dbReference type="GO" id="GO:0008781">
    <property type="term" value="F:N-acylneuraminate cytidylyltransferase activity"/>
    <property type="evidence" value="ECO:0007669"/>
    <property type="project" value="TreeGrafter"/>
</dbReference>
<keyword evidence="1" id="KW-0614">Plasmid</keyword>
<evidence type="ECO:0000313" key="1">
    <source>
        <dbReference type="EMBL" id="XCF12298.1"/>
    </source>
</evidence>
<dbReference type="EMBL" id="CP159197">
    <property type="protein sequence ID" value="XCF12298.1"/>
    <property type="molecule type" value="Genomic_DNA"/>
</dbReference>